<feature type="region of interest" description="Disordered" evidence="1">
    <location>
        <begin position="1"/>
        <end position="85"/>
    </location>
</feature>
<feature type="region of interest" description="Disordered" evidence="1">
    <location>
        <begin position="156"/>
        <end position="201"/>
    </location>
</feature>
<evidence type="ECO:0000313" key="3">
    <source>
        <dbReference type="Proteomes" id="UP000245884"/>
    </source>
</evidence>
<dbReference type="Proteomes" id="UP000245884">
    <property type="component" value="Unassembled WGS sequence"/>
</dbReference>
<protein>
    <submittedName>
        <fullName evidence="2">Uncharacterized protein</fullName>
    </submittedName>
</protein>
<evidence type="ECO:0000256" key="1">
    <source>
        <dbReference type="SAM" id="MobiDB-lite"/>
    </source>
</evidence>
<sequence>MSLAAASVDYAAHGDIASAPKDTPASRADLATANEVYQRAEQQGAGEASRDATRGRSAAGSSHLHAHPPPTASSSNSSVSRQLPPVPHLFPVKSMTASQVTGEWQLVASSAASWRARRNVRAKFTPRSEGGGEMDAEWAFYEIASFQAKTLLQRVHEDAKAKRAAERRRKEGGTPEDEDQRSGERRVAVSGRMWEEKGAKW</sequence>
<dbReference type="EMBL" id="KZ819665">
    <property type="protein sequence ID" value="PWN28405.1"/>
    <property type="molecule type" value="Genomic_DNA"/>
</dbReference>
<organism evidence="2 3">
    <name type="scientific">Jaminaea rosea</name>
    <dbReference type="NCBI Taxonomy" id="1569628"/>
    <lineage>
        <taxon>Eukaryota</taxon>
        <taxon>Fungi</taxon>
        <taxon>Dikarya</taxon>
        <taxon>Basidiomycota</taxon>
        <taxon>Ustilaginomycotina</taxon>
        <taxon>Exobasidiomycetes</taxon>
        <taxon>Microstromatales</taxon>
        <taxon>Microstromatales incertae sedis</taxon>
        <taxon>Jaminaea</taxon>
    </lineage>
</organism>
<feature type="compositionally biased region" description="Basic and acidic residues" evidence="1">
    <location>
        <begin position="180"/>
        <end position="201"/>
    </location>
</feature>
<proteinExistence type="predicted"/>
<reference evidence="2 3" key="1">
    <citation type="journal article" date="2018" name="Mol. Biol. Evol.">
        <title>Broad Genomic Sampling Reveals a Smut Pathogenic Ancestry of the Fungal Clade Ustilaginomycotina.</title>
        <authorList>
            <person name="Kijpornyongpan T."/>
            <person name="Mondo S.J."/>
            <person name="Barry K."/>
            <person name="Sandor L."/>
            <person name="Lee J."/>
            <person name="Lipzen A."/>
            <person name="Pangilinan J."/>
            <person name="LaButti K."/>
            <person name="Hainaut M."/>
            <person name="Henrissat B."/>
            <person name="Grigoriev I.V."/>
            <person name="Spatafora J.W."/>
            <person name="Aime M.C."/>
        </authorList>
    </citation>
    <scope>NUCLEOTIDE SEQUENCE [LARGE SCALE GENOMIC DNA]</scope>
    <source>
        <strain evidence="2 3">MCA 5214</strain>
    </source>
</reference>
<name>A0A316UZ29_9BASI</name>
<feature type="compositionally biased region" description="Basic and acidic residues" evidence="1">
    <location>
        <begin position="156"/>
        <end position="173"/>
    </location>
</feature>
<gene>
    <name evidence="2" type="ORF">BDZ90DRAFT_147628</name>
</gene>
<dbReference type="GeneID" id="37025333"/>
<evidence type="ECO:0000313" key="2">
    <source>
        <dbReference type="EMBL" id="PWN28405.1"/>
    </source>
</evidence>
<dbReference type="AlphaFoldDB" id="A0A316UZ29"/>
<dbReference type="RefSeq" id="XP_025363017.1">
    <property type="nucleotide sequence ID" value="XM_025503510.1"/>
</dbReference>
<keyword evidence="3" id="KW-1185">Reference proteome</keyword>
<accession>A0A316UZ29</accession>